<dbReference type="AlphaFoldDB" id="A0A9Q3ZNA8"/>
<evidence type="ECO:0000313" key="7">
    <source>
        <dbReference type="EMBL" id="MCE8536837.1"/>
    </source>
</evidence>
<evidence type="ECO:0000256" key="2">
    <source>
        <dbReference type="ARBA" id="ARBA00022679"/>
    </source>
</evidence>
<dbReference type="InterPro" id="IPR002173">
    <property type="entry name" value="Carboh/pur_kinase_PfkB_CS"/>
</dbReference>
<protein>
    <submittedName>
        <fullName evidence="7">Carbohydrate kinase</fullName>
    </submittedName>
</protein>
<name>A0A9Q3ZNA8_9RHOB</name>
<evidence type="ECO:0000313" key="8">
    <source>
        <dbReference type="Proteomes" id="UP000813672"/>
    </source>
</evidence>
<proteinExistence type="inferred from homology"/>
<dbReference type="PANTHER" id="PTHR43085:SF1">
    <property type="entry name" value="PSEUDOURIDINE KINASE-RELATED"/>
    <property type="match status" value="1"/>
</dbReference>
<feature type="domain" description="Carbohydrate kinase PfkB" evidence="6">
    <location>
        <begin position="2"/>
        <end position="303"/>
    </location>
</feature>
<keyword evidence="2" id="KW-0808">Transferase</keyword>
<comment type="caution">
    <text evidence="7">The sequence shown here is derived from an EMBL/GenBank/DDBJ whole genome shotgun (WGS) entry which is preliminary data.</text>
</comment>
<dbReference type="PROSITE" id="PS00584">
    <property type="entry name" value="PFKB_KINASES_2"/>
    <property type="match status" value="1"/>
</dbReference>
<keyword evidence="5" id="KW-0067">ATP-binding</keyword>
<dbReference type="Pfam" id="PF00294">
    <property type="entry name" value="PfkB"/>
    <property type="match status" value="1"/>
</dbReference>
<dbReference type="PANTHER" id="PTHR43085">
    <property type="entry name" value="HEXOKINASE FAMILY MEMBER"/>
    <property type="match status" value="1"/>
</dbReference>
<dbReference type="EMBL" id="JAGQAF010000003">
    <property type="protein sequence ID" value="MCE8536837.1"/>
    <property type="molecule type" value="Genomic_DNA"/>
</dbReference>
<evidence type="ECO:0000256" key="3">
    <source>
        <dbReference type="ARBA" id="ARBA00022741"/>
    </source>
</evidence>
<dbReference type="Gene3D" id="3.40.1190.20">
    <property type="match status" value="1"/>
</dbReference>
<evidence type="ECO:0000259" key="6">
    <source>
        <dbReference type="Pfam" id="PF00294"/>
    </source>
</evidence>
<dbReference type="GO" id="GO:0005524">
    <property type="term" value="F:ATP binding"/>
    <property type="evidence" value="ECO:0007669"/>
    <property type="project" value="UniProtKB-KW"/>
</dbReference>
<dbReference type="GO" id="GO:0016301">
    <property type="term" value="F:kinase activity"/>
    <property type="evidence" value="ECO:0007669"/>
    <property type="project" value="UniProtKB-KW"/>
</dbReference>
<dbReference type="CDD" id="cd01167">
    <property type="entry name" value="bac_FRK"/>
    <property type="match status" value="1"/>
</dbReference>
<keyword evidence="4 7" id="KW-0418">Kinase</keyword>
<keyword evidence="3" id="KW-0547">Nucleotide-binding</keyword>
<reference evidence="7" key="1">
    <citation type="journal article" date="2021" name="Environ. Microbiol.">
        <title>Cryptic niche differentiation of novel sediment ecotypes of Rugeria pomeroyi correlates with nitrate respiration.</title>
        <authorList>
            <person name="Lin X."/>
            <person name="McNichol J."/>
            <person name="Chu X."/>
            <person name="Qian Y."/>
            <person name="Luo H."/>
        </authorList>
    </citation>
    <scope>NUCLEOTIDE SEQUENCE</scope>
    <source>
        <strain evidence="7">SZCCDBB064</strain>
    </source>
</reference>
<gene>
    <name evidence="7" type="ORF">KBY27_05170</name>
</gene>
<evidence type="ECO:0000256" key="5">
    <source>
        <dbReference type="ARBA" id="ARBA00022840"/>
    </source>
</evidence>
<evidence type="ECO:0000256" key="4">
    <source>
        <dbReference type="ARBA" id="ARBA00022777"/>
    </source>
</evidence>
<accession>A0A9Q3ZNA8</accession>
<dbReference type="Proteomes" id="UP000813672">
    <property type="component" value="Unassembled WGS sequence"/>
</dbReference>
<dbReference type="SUPFAM" id="SSF53613">
    <property type="entry name" value="Ribokinase-like"/>
    <property type="match status" value="1"/>
</dbReference>
<dbReference type="InterPro" id="IPR011611">
    <property type="entry name" value="PfkB_dom"/>
</dbReference>
<dbReference type="InterPro" id="IPR050306">
    <property type="entry name" value="PfkB_Carbo_kinase"/>
</dbReference>
<dbReference type="InterPro" id="IPR029056">
    <property type="entry name" value="Ribokinase-like"/>
</dbReference>
<evidence type="ECO:0000256" key="1">
    <source>
        <dbReference type="ARBA" id="ARBA00010688"/>
    </source>
</evidence>
<dbReference type="RefSeq" id="WP_234219108.1">
    <property type="nucleotide sequence ID" value="NZ_JAGQAF010000003.1"/>
</dbReference>
<organism evidence="7 8">
    <name type="scientific">Ruegeria pomeroyi</name>
    <dbReference type="NCBI Taxonomy" id="89184"/>
    <lineage>
        <taxon>Bacteria</taxon>
        <taxon>Pseudomonadati</taxon>
        <taxon>Pseudomonadota</taxon>
        <taxon>Alphaproteobacteria</taxon>
        <taxon>Rhodobacterales</taxon>
        <taxon>Roseobacteraceae</taxon>
        <taxon>Ruegeria</taxon>
    </lineage>
</organism>
<sequence>MILCCGEALIDMIPAPPIGGGRGFLPQPGGGALNTAIALGRLGQSVGLVTALSSDMFGQQLAEALTASQVDLSGVARVDRPTTLAFVRLRDGQPEYAFYDENSAGRMLGAAELPPLPEAAKTLCFGGISLACEPGADAYADLLSRHGAGRVVLIDPNIRPALVEDEARYRTRLTAMMARADILRLSDEDLGWLYPEAPDLHSGARALLALGPTLVVVTRGAAGAAGYLPDGTEISVPAPQVTVADTVGAGDTFIAGLLAALSDQGLLTAASLARLDPEQLTAAMTHAARVAAIAVSRAGSNPPWAHELAMPHPM</sequence>
<comment type="similarity">
    <text evidence="1">Belongs to the carbohydrate kinase PfkB family.</text>
</comment>